<feature type="region of interest" description="Disordered" evidence="2">
    <location>
        <begin position="466"/>
        <end position="496"/>
    </location>
</feature>
<keyword evidence="3" id="KW-0812">Transmembrane</keyword>
<feature type="domain" description="Inositol polyphosphate-related phosphatase" evidence="4">
    <location>
        <begin position="34"/>
        <end position="561"/>
    </location>
</feature>
<reference evidence="5" key="1">
    <citation type="submission" date="2021-01" db="EMBL/GenBank/DDBJ databases">
        <authorList>
            <person name="Corre E."/>
            <person name="Pelletier E."/>
            <person name="Niang G."/>
            <person name="Scheremetjew M."/>
            <person name="Finn R."/>
            <person name="Kale V."/>
            <person name="Holt S."/>
            <person name="Cochrane G."/>
            <person name="Meng A."/>
            <person name="Brown T."/>
            <person name="Cohen L."/>
        </authorList>
    </citation>
    <scope>NUCLEOTIDE SEQUENCE</scope>
    <source>
        <strain evidence="5">Clade-D-RCC2572</strain>
    </source>
</reference>
<dbReference type="GO" id="GO:0004439">
    <property type="term" value="F:phosphatidylinositol-4,5-bisphosphate 5-phosphatase activity"/>
    <property type="evidence" value="ECO:0007669"/>
    <property type="project" value="TreeGrafter"/>
</dbReference>
<protein>
    <recommendedName>
        <fullName evidence="4">Inositol polyphosphate-related phosphatase domain-containing protein</fullName>
    </recommendedName>
</protein>
<gene>
    <name evidence="5" type="ORF">OMED0929_LOCUS4788</name>
</gene>
<dbReference type="InterPro" id="IPR036691">
    <property type="entry name" value="Endo/exonu/phosph_ase_sf"/>
</dbReference>
<dbReference type="SMART" id="SM00128">
    <property type="entry name" value="IPPc"/>
    <property type="match status" value="1"/>
</dbReference>
<evidence type="ECO:0000256" key="2">
    <source>
        <dbReference type="SAM" id="MobiDB-lite"/>
    </source>
</evidence>
<comment type="similarity">
    <text evidence="1">Belongs to the inositol polyphosphate 5-phosphatase family.</text>
</comment>
<dbReference type="EMBL" id="HBEW01005689">
    <property type="protein sequence ID" value="CAD8584200.1"/>
    <property type="molecule type" value="Transcribed_RNA"/>
</dbReference>
<feature type="transmembrane region" description="Helical" evidence="3">
    <location>
        <begin position="124"/>
        <end position="148"/>
    </location>
</feature>
<dbReference type="Gene3D" id="3.60.10.10">
    <property type="entry name" value="Endonuclease/exonuclease/phosphatase"/>
    <property type="match status" value="1"/>
</dbReference>
<proteinExistence type="inferred from homology"/>
<dbReference type="InterPro" id="IPR046985">
    <property type="entry name" value="IP5"/>
</dbReference>
<dbReference type="PANTHER" id="PTHR11200:SF291">
    <property type="entry name" value="INOSITOL 5-PHOSPHATASE"/>
    <property type="match status" value="1"/>
</dbReference>
<keyword evidence="3" id="KW-1133">Transmembrane helix</keyword>
<dbReference type="PANTHER" id="PTHR11200">
    <property type="entry name" value="INOSITOL 5-PHOSPHATASE"/>
    <property type="match status" value="1"/>
</dbReference>
<dbReference type="Pfam" id="PF22669">
    <property type="entry name" value="Exo_endo_phos2"/>
    <property type="match status" value="3"/>
</dbReference>
<dbReference type="InterPro" id="IPR000300">
    <property type="entry name" value="IPPc"/>
</dbReference>
<evidence type="ECO:0000256" key="1">
    <source>
        <dbReference type="ARBA" id="ARBA00010768"/>
    </source>
</evidence>
<dbReference type="SUPFAM" id="SSF56219">
    <property type="entry name" value="DNase I-like"/>
    <property type="match status" value="1"/>
</dbReference>
<evidence type="ECO:0000313" key="5">
    <source>
        <dbReference type="EMBL" id="CAD8584200.1"/>
    </source>
</evidence>
<accession>A0A7S0KL93</accession>
<keyword evidence="3" id="KW-0472">Membrane</keyword>
<organism evidence="5">
    <name type="scientific">Ostreococcus mediterraneus</name>
    <dbReference type="NCBI Taxonomy" id="1486918"/>
    <lineage>
        <taxon>Eukaryota</taxon>
        <taxon>Viridiplantae</taxon>
        <taxon>Chlorophyta</taxon>
        <taxon>Mamiellophyceae</taxon>
        <taxon>Mamiellales</taxon>
        <taxon>Bathycoccaceae</taxon>
        <taxon>Ostreococcus</taxon>
    </lineage>
</organism>
<dbReference type="AlphaFoldDB" id="A0A7S0KL93"/>
<name>A0A7S0KL93_9CHLO</name>
<evidence type="ECO:0000259" key="4">
    <source>
        <dbReference type="SMART" id="SM00128"/>
    </source>
</evidence>
<evidence type="ECO:0000256" key="3">
    <source>
        <dbReference type="SAM" id="Phobius"/>
    </source>
</evidence>
<sequence length="745" mass="81571">MVTPTVTVEEDEESKRHRAMLLQSTKSFRATKARTLEVYCTTWNVGNKAPTLEAATGWLREARESADIIAIGAQEASYKRSKKNIKPESISKHVGDKEEYRSTLRKKGFWGSSKWTKIGMMAGGMFAGGVLAAPVGAAPGMMCGLFAGYITGKKVVNELKVRTHWFDFLFAAMGSQFVLLQSEILLQMRLTVFIRAELQSRVRTVKVGSKATGIGNLVGNKGGLLVHIEFDNGETIAFVSCHLAAHEGPKFFHARNEMVPEILCRSWADSVTKTAGAPPLLSDVNSAFFDASNEIISKVKGTGKKATDAFQAATGQAITLGGGFAAQKNQPLDLLNSTTHTFFMGDLNYRLDPGMILGNEWNTHWDKGAPEAKAEAKPEVDEVPLSKYPAARPVAKPGMMLEEEMEEELIVEASPFSVGRNAVIAHIQAKKFEALEKADQLKHAMRLGKVFTGFREMPLRFYPTFKRRGSKDHDKKSGLKCGPSNSNTGAKSESELAADPGTSAYYNEKRVPSWCDRVLVYSLPGAEDACQQVRYGARHDVKTSDHAPVFAIHRVTLRQLPAVNSLPRAELKFSQLRVTREFSSDEYVSSSAWVHIIVPHTRLVLPEASELSSKHVARSATDVASSSTANYEWSVNELPQIIVGFHETDNDAKVKQAKAAKSMFALTKSATDDDDEDLQPQTAADVKLGLEAYEKFQAVITLMDSRSGSKLGTAIIALSSKTFDVSLVLYSETVGRVSGAWSMIS</sequence>
<dbReference type="GO" id="GO:0046856">
    <property type="term" value="P:phosphatidylinositol dephosphorylation"/>
    <property type="evidence" value="ECO:0007669"/>
    <property type="project" value="InterPro"/>
</dbReference>
<feature type="transmembrane region" description="Helical" evidence="3">
    <location>
        <begin position="168"/>
        <end position="186"/>
    </location>
</feature>